<dbReference type="PANTHER" id="PTHR23132">
    <property type="entry name" value="D-ALANINE--D-ALANINE LIGASE"/>
    <property type="match status" value="1"/>
</dbReference>
<keyword evidence="3" id="KW-0067">ATP-binding</keyword>
<dbReference type="Pfam" id="PF07478">
    <property type="entry name" value="Dala_Dala_lig_C"/>
    <property type="match status" value="1"/>
</dbReference>
<dbReference type="Gene3D" id="3.30.470.20">
    <property type="entry name" value="ATP-grasp fold, B domain"/>
    <property type="match status" value="1"/>
</dbReference>
<organism evidence="5 6">
    <name type="scientific">Desulfarculus baarsii (strain ATCC 33931 / DSM 2075 / LMG 7858 / VKM B-1802 / 2st14)</name>
    <dbReference type="NCBI Taxonomy" id="644282"/>
    <lineage>
        <taxon>Bacteria</taxon>
        <taxon>Pseudomonadati</taxon>
        <taxon>Thermodesulfobacteriota</taxon>
        <taxon>Desulfarculia</taxon>
        <taxon>Desulfarculales</taxon>
        <taxon>Desulfarculaceae</taxon>
        <taxon>Desulfarculus</taxon>
    </lineage>
</organism>
<name>E1QG75_DESB2</name>
<accession>E1QG75</accession>
<feature type="domain" description="ATP-grasp" evidence="4">
    <location>
        <begin position="109"/>
        <end position="322"/>
    </location>
</feature>
<keyword evidence="6" id="KW-1185">Reference proteome</keyword>
<dbReference type="PANTHER" id="PTHR23132:SF23">
    <property type="entry name" value="D-ALANINE--D-ALANINE LIGASE B"/>
    <property type="match status" value="1"/>
</dbReference>
<reference evidence="5 6" key="1">
    <citation type="journal article" date="2010" name="Stand. Genomic Sci.">
        <title>Complete genome sequence of Desulfarculus baarsii type strain (2st14).</title>
        <authorList>
            <person name="Sun H."/>
            <person name="Spring S."/>
            <person name="Lapidus A."/>
            <person name="Davenport K."/>
            <person name="Del Rio T.G."/>
            <person name="Tice H."/>
            <person name="Nolan M."/>
            <person name="Copeland A."/>
            <person name="Cheng J.F."/>
            <person name="Lucas S."/>
            <person name="Tapia R."/>
            <person name="Goodwin L."/>
            <person name="Pitluck S."/>
            <person name="Ivanova N."/>
            <person name="Pagani I."/>
            <person name="Mavromatis K."/>
            <person name="Ovchinnikova G."/>
            <person name="Pati A."/>
            <person name="Chen A."/>
            <person name="Palaniappan K."/>
            <person name="Hauser L."/>
            <person name="Chang Y.J."/>
            <person name="Jeffries C.D."/>
            <person name="Detter J.C."/>
            <person name="Han C."/>
            <person name="Rohde M."/>
            <person name="Brambilla E."/>
            <person name="Goker M."/>
            <person name="Woyke T."/>
            <person name="Bristow J."/>
            <person name="Eisen J.A."/>
            <person name="Markowitz V."/>
            <person name="Hugenholtz P."/>
            <person name="Kyrpides N.C."/>
            <person name="Klenk H.P."/>
            <person name="Land M."/>
        </authorList>
    </citation>
    <scope>NUCLEOTIDE SEQUENCE [LARGE SCALE GENOMIC DNA]</scope>
    <source>
        <strain evidence="6">ATCC 33931 / DSM 2075 / LMG 7858 / VKM B-1802 / 2st14</strain>
    </source>
</reference>
<evidence type="ECO:0000256" key="2">
    <source>
        <dbReference type="ARBA" id="ARBA00022598"/>
    </source>
</evidence>
<dbReference type="eggNOG" id="COG1181">
    <property type="taxonomic scope" value="Bacteria"/>
</dbReference>
<dbReference type="PROSITE" id="PS50975">
    <property type="entry name" value="ATP_GRASP"/>
    <property type="match status" value="1"/>
</dbReference>
<dbReference type="HOGENOM" id="CLU_039268_2_0_7"/>
<dbReference type="Proteomes" id="UP000009047">
    <property type="component" value="Chromosome"/>
</dbReference>
<keyword evidence="2 5" id="KW-0436">Ligase</keyword>
<evidence type="ECO:0000313" key="5">
    <source>
        <dbReference type="EMBL" id="ADK83587.1"/>
    </source>
</evidence>
<sequence>MKVVVLHDMASPDAAPDLADNVVQASQVLAALGRLGHRAQGLAFGPEVDQTRQALEELRPDVVFNLVETPLGMARMIHLAPLLLERLRLRYTGAGARGMLLTSQKLLAKKAMRESNLPTPDWCGPRDDGLPFSPLRRYIVKSVWEHGSVGLDDHSIIKPLGRAAMRAAIAQRGKALGGDCFAEAYIDGREFNIAILAGSRGPEVLPPAEITFEGFQPGKPHIVGYRAKWVEDSHEYNHTPRRFDFEPRDAELLARLKAMSLRCWRLFGLRGWARVDFRVDRKGRPFILEVNANPCLADDAGFMAAARRAGLDQTIVVWRILGSASRGRRRGCAVEKTGLA</sequence>
<evidence type="ECO:0000259" key="4">
    <source>
        <dbReference type="PROSITE" id="PS50975"/>
    </source>
</evidence>
<evidence type="ECO:0000256" key="1">
    <source>
        <dbReference type="ARBA" id="ARBA00010871"/>
    </source>
</evidence>
<dbReference type="GO" id="GO:0005524">
    <property type="term" value="F:ATP binding"/>
    <property type="evidence" value="ECO:0007669"/>
    <property type="project" value="UniProtKB-UniRule"/>
</dbReference>
<dbReference type="OrthoDB" id="9813261at2"/>
<dbReference type="RefSeq" id="WP_013257043.1">
    <property type="nucleotide sequence ID" value="NC_014365.1"/>
</dbReference>
<evidence type="ECO:0000256" key="3">
    <source>
        <dbReference type="PROSITE-ProRule" id="PRU00409"/>
    </source>
</evidence>
<dbReference type="STRING" id="644282.Deba_0210"/>
<evidence type="ECO:0000313" key="6">
    <source>
        <dbReference type="Proteomes" id="UP000009047"/>
    </source>
</evidence>
<dbReference type="KEGG" id="dbr:Deba_0210"/>
<dbReference type="GO" id="GO:0008716">
    <property type="term" value="F:D-alanine-D-alanine ligase activity"/>
    <property type="evidence" value="ECO:0007669"/>
    <property type="project" value="InterPro"/>
</dbReference>
<dbReference type="InterPro" id="IPR011095">
    <property type="entry name" value="Dala_Dala_lig_C"/>
</dbReference>
<dbReference type="GO" id="GO:0046872">
    <property type="term" value="F:metal ion binding"/>
    <property type="evidence" value="ECO:0007669"/>
    <property type="project" value="InterPro"/>
</dbReference>
<dbReference type="InterPro" id="IPR011761">
    <property type="entry name" value="ATP-grasp"/>
</dbReference>
<gene>
    <name evidence="5" type="ordered locus">Deba_0210</name>
</gene>
<keyword evidence="3" id="KW-0547">Nucleotide-binding</keyword>
<dbReference type="AlphaFoldDB" id="E1QG75"/>
<comment type="similarity">
    <text evidence="1">Belongs to the D-alanine--D-alanine ligase family.</text>
</comment>
<dbReference type="EMBL" id="CP002085">
    <property type="protein sequence ID" value="ADK83587.1"/>
    <property type="molecule type" value="Genomic_DNA"/>
</dbReference>
<proteinExistence type="inferred from homology"/>
<protein>
    <submittedName>
        <fullName evidence="5">D-alanine--D-alanine ligase domain protein</fullName>
    </submittedName>
</protein>
<dbReference type="SUPFAM" id="SSF56059">
    <property type="entry name" value="Glutathione synthetase ATP-binding domain-like"/>
    <property type="match status" value="1"/>
</dbReference>